<dbReference type="Proteomes" id="UP001244011">
    <property type="component" value="Unassembled WGS sequence"/>
</dbReference>
<comment type="subcellular location">
    <subcellularLocation>
        <location evidence="1">Nucleus</location>
    </subcellularLocation>
</comment>
<dbReference type="Pfam" id="PF11951">
    <property type="entry name" value="Fungal_trans_2"/>
    <property type="match status" value="1"/>
</dbReference>
<comment type="caution">
    <text evidence="7">The sequence shown here is derived from an EMBL/GenBank/DDBJ whole genome shotgun (WGS) entry which is preliminary data.</text>
</comment>
<organism evidence="7 8">
    <name type="scientific">Phialemonium atrogriseum</name>
    <dbReference type="NCBI Taxonomy" id="1093897"/>
    <lineage>
        <taxon>Eukaryota</taxon>
        <taxon>Fungi</taxon>
        <taxon>Dikarya</taxon>
        <taxon>Ascomycota</taxon>
        <taxon>Pezizomycotina</taxon>
        <taxon>Sordariomycetes</taxon>
        <taxon>Sordariomycetidae</taxon>
        <taxon>Cephalothecales</taxon>
        <taxon>Cephalothecaceae</taxon>
        <taxon>Phialemonium</taxon>
    </lineage>
</organism>
<sequence length="714" mass="79132">MGGHRGSVHLGEPCCSSFVPAPLRPRSPSSPLPLVPHPSRSTSLSLHLPVDFRFPPFPSNGLRRGGAYIEVASSMEPSAKRRRLGHIADTVPRVTAPRSRDIPIEPSLNDVHDVEDDVFDPTHAFFEALPSAVQRIGPRHQSSSSDAETAQSDLSPWVKDIFPHFLPFIPSVDRNPVDLQSPNPFLEPDELEVTHPVLRKPATTTRPPPLPSGSVNGFLKFKFSNNKRKYSESFSGPPPLLPAAVDHAASASQHKTTSVDPRVLVLRNSSHVPPLPPNFGHVCLRGHTDRALFAFFLRAIVPGRTVIEGDNTYKTEIAPIAAENDLVKCCILSLAATYVLDFVQTPTLLQRAGFNHKKSMVLLTEELNKPDTYKPGHEVAVLAALTLLAHNEVVNWEIASREPSPKWYRASKKAEFIMSRTNPGYRYSKPINVQCTTARTQIAHLFCYYIVMSDCVCPLNLETTECSFSWLMNGQDQEQRTIVGMAGLSPKLTHFIAKITFLAGTLLKNPTAVASLLVAGQIEKLLQSFPQSSLLSKGYPTLEAMLAACTLNEDGKVTTAAEVTDLIAGSYVAAAQIYLQCRVFRRTRSHPLVQRVLDQLLSCITRQPTSGNLFTAQTPLYSVFVAGIVAYKPHHRDVVRNWFLPICPDARGNVPPAWRAMQSVWEWMDTRDFGFPEPTFGDLMDEDGRVADRHAWWEDLVAVLMEKEGRMNLS</sequence>
<evidence type="ECO:0000256" key="3">
    <source>
        <dbReference type="ARBA" id="ARBA00023015"/>
    </source>
</evidence>
<dbReference type="EMBL" id="MU839006">
    <property type="protein sequence ID" value="KAK1768160.1"/>
    <property type="molecule type" value="Genomic_DNA"/>
</dbReference>
<dbReference type="InterPro" id="IPR021858">
    <property type="entry name" value="Fun_TF"/>
</dbReference>
<evidence type="ECO:0000256" key="4">
    <source>
        <dbReference type="ARBA" id="ARBA00023125"/>
    </source>
</evidence>
<keyword evidence="3" id="KW-0805">Transcription regulation</keyword>
<keyword evidence="5" id="KW-0804">Transcription</keyword>
<name>A0AAJ0C1E5_9PEZI</name>
<dbReference type="PANTHER" id="PTHR37534:SF46">
    <property type="entry name" value="ZN(II)2CYS6 TRANSCRIPTION FACTOR (EUROFUNG)"/>
    <property type="match status" value="1"/>
</dbReference>
<dbReference type="AlphaFoldDB" id="A0AAJ0C1E5"/>
<evidence type="ECO:0000313" key="7">
    <source>
        <dbReference type="EMBL" id="KAK1768160.1"/>
    </source>
</evidence>
<evidence type="ECO:0000256" key="1">
    <source>
        <dbReference type="ARBA" id="ARBA00004123"/>
    </source>
</evidence>
<proteinExistence type="predicted"/>
<protein>
    <submittedName>
        <fullName evidence="7">Fungal-specific transcription factor domain-containing protein</fullName>
    </submittedName>
</protein>
<reference evidence="7" key="1">
    <citation type="submission" date="2023-06" db="EMBL/GenBank/DDBJ databases">
        <title>Genome-scale phylogeny and comparative genomics of the fungal order Sordariales.</title>
        <authorList>
            <consortium name="Lawrence Berkeley National Laboratory"/>
            <person name="Hensen N."/>
            <person name="Bonometti L."/>
            <person name="Westerberg I."/>
            <person name="Brannstrom I.O."/>
            <person name="Guillou S."/>
            <person name="Cros-Aarteil S."/>
            <person name="Calhoun S."/>
            <person name="Haridas S."/>
            <person name="Kuo A."/>
            <person name="Mondo S."/>
            <person name="Pangilinan J."/>
            <person name="Riley R."/>
            <person name="Labutti K."/>
            <person name="Andreopoulos B."/>
            <person name="Lipzen A."/>
            <person name="Chen C."/>
            <person name="Yanf M."/>
            <person name="Daum C."/>
            <person name="Ng V."/>
            <person name="Clum A."/>
            <person name="Steindorff A."/>
            <person name="Ohm R."/>
            <person name="Martin F."/>
            <person name="Silar P."/>
            <person name="Natvig D."/>
            <person name="Lalanne C."/>
            <person name="Gautier V."/>
            <person name="Ament-Velasquez S.L."/>
            <person name="Kruys A."/>
            <person name="Hutchinson M.I."/>
            <person name="Powell A.J."/>
            <person name="Barry K."/>
            <person name="Miller A.N."/>
            <person name="Grigoriev I.V."/>
            <person name="Debuchy R."/>
            <person name="Gladieux P."/>
            <person name="Thoren M.H."/>
            <person name="Johannesson H."/>
        </authorList>
    </citation>
    <scope>NUCLEOTIDE SEQUENCE</scope>
    <source>
        <strain evidence="7">8032-3</strain>
    </source>
</reference>
<evidence type="ECO:0000256" key="2">
    <source>
        <dbReference type="ARBA" id="ARBA00022833"/>
    </source>
</evidence>
<evidence type="ECO:0000256" key="5">
    <source>
        <dbReference type="ARBA" id="ARBA00023163"/>
    </source>
</evidence>
<gene>
    <name evidence="7" type="ORF">QBC33DRAFT_46058</name>
</gene>
<keyword evidence="4" id="KW-0238">DNA-binding</keyword>
<dbReference type="GeneID" id="85308186"/>
<dbReference type="GO" id="GO:0005634">
    <property type="term" value="C:nucleus"/>
    <property type="evidence" value="ECO:0007669"/>
    <property type="project" value="UniProtKB-SubCell"/>
</dbReference>
<keyword evidence="8" id="KW-1185">Reference proteome</keyword>
<evidence type="ECO:0000256" key="6">
    <source>
        <dbReference type="ARBA" id="ARBA00023242"/>
    </source>
</evidence>
<dbReference type="RefSeq" id="XP_060284373.1">
    <property type="nucleotide sequence ID" value="XM_060424999.1"/>
</dbReference>
<dbReference type="GO" id="GO:0003677">
    <property type="term" value="F:DNA binding"/>
    <property type="evidence" value="ECO:0007669"/>
    <property type="project" value="UniProtKB-KW"/>
</dbReference>
<evidence type="ECO:0000313" key="8">
    <source>
        <dbReference type="Proteomes" id="UP001244011"/>
    </source>
</evidence>
<keyword evidence="6" id="KW-0539">Nucleus</keyword>
<accession>A0AAJ0C1E5</accession>
<keyword evidence="2" id="KW-0862">Zinc</keyword>
<dbReference type="PANTHER" id="PTHR37534">
    <property type="entry name" value="TRANSCRIPTIONAL ACTIVATOR PROTEIN UGA3"/>
    <property type="match status" value="1"/>
</dbReference>